<dbReference type="GO" id="GO:0005829">
    <property type="term" value="C:cytosol"/>
    <property type="evidence" value="ECO:0007669"/>
    <property type="project" value="TreeGrafter"/>
</dbReference>
<proteinExistence type="predicted"/>
<dbReference type="EC" id="2.7.11.1" evidence="2"/>
<dbReference type="InterPro" id="IPR045269">
    <property type="entry name" value="Atg1-like"/>
</dbReference>
<feature type="domain" description="Protein kinase" evidence="15">
    <location>
        <begin position="46"/>
        <end position="315"/>
    </location>
</feature>
<reference evidence="16" key="2">
    <citation type="submission" date="2023-01" db="EMBL/GenBank/DDBJ databases">
        <authorList>
            <person name="Petersen C."/>
        </authorList>
    </citation>
    <scope>NUCLEOTIDE SEQUENCE</scope>
    <source>
        <strain evidence="16">IBT 15450</strain>
    </source>
</reference>
<dbReference type="GO" id="GO:0005524">
    <property type="term" value="F:ATP binding"/>
    <property type="evidence" value="ECO:0007669"/>
    <property type="project" value="UniProtKB-KW"/>
</dbReference>
<dbReference type="GO" id="GO:0005776">
    <property type="term" value="C:autophagosome"/>
    <property type="evidence" value="ECO:0007669"/>
    <property type="project" value="TreeGrafter"/>
</dbReference>
<feature type="compositionally biased region" description="Low complexity" evidence="14">
    <location>
        <begin position="430"/>
        <end position="442"/>
    </location>
</feature>
<dbReference type="SUPFAM" id="SSF56112">
    <property type="entry name" value="Protein kinase-like (PK-like)"/>
    <property type="match status" value="1"/>
</dbReference>
<keyword evidence="5" id="KW-0723">Serine/threonine-protein kinase</keyword>
<evidence type="ECO:0000256" key="13">
    <source>
        <dbReference type="ARBA" id="ARBA00048679"/>
    </source>
</evidence>
<evidence type="ECO:0000256" key="9">
    <source>
        <dbReference type="ARBA" id="ARBA00022840"/>
    </source>
</evidence>
<evidence type="ECO:0000256" key="12">
    <source>
        <dbReference type="ARBA" id="ARBA00047899"/>
    </source>
</evidence>
<feature type="compositionally biased region" description="Polar residues" evidence="14">
    <location>
        <begin position="329"/>
        <end position="345"/>
    </location>
</feature>
<evidence type="ECO:0000256" key="14">
    <source>
        <dbReference type="SAM" id="MobiDB-lite"/>
    </source>
</evidence>
<dbReference type="GO" id="GO:0000045">
    <property type="term" value="P:autophagosome assembly"/>
    <property type="evidence" value="ECO:0007669"/>
    <property type="project" value="TreeGrafter"/>
</dbReference>
<name>A0AAD6N2A0_PENCN</name>
<dbReference type="EMBL" id="JAQJZL010000016">
    <property type="protein sequence ID" value="KAJ6022961.1"/>
    <property type="molecule type" value="Genomic_DNA"/>
</dbReference>
<reference evidence="16" key="1">
    <citation type="journal article" date="2023" name="IMA Fungus">
        <title>Comparative genomic study of the Penicillium genus elucidates a diverse pangenome and 15 lateral gene transfer events.</title>
        <authorList>
            <person name="Petersen C."/>
            <person name="Sorensen T."/>
            <person name="Nielsen M.R."/>
            <person name="Sondergaard T.E."/>
            <person name="Sorensen J.L."/>
            <person name="Fitzpatrick D.A."/>
            <person name="Frisvad J.C."/>
            <person name="Nielsen K.L."/>
        </authorList>
    </citation>
    <scope>NUCLEOTIDE SEQUENCE</scope>
    <source>
        <strain evidence="16">IBT 15450</strain>
    </source>
</reference>
<gene>
    <name evidence="16" type="ORF">N7460_013356</name>
</gene>
<organism evidence="16 17">
    <name type="scientific">Penicillium canescens</name>
    <dbReference type="NCBI Taxonomy" id="5083"/>
    <lineage>
        <taxon>Eukaryota</taxon>
        <taxon>Fungi</taxon>
        <taxon>Dikarya</taxon>
        <taxon>Ascomycota</taxon>
        <taxon>Pezizomycotina</taxon>
        <taxon>Eurotiomycetes</taxon>
        <taxon>Eurotiomycetidae</taxon>
        <taxon>Eurotiales</taxon>
        <taxon>Aspergillaceae</taxon>
        <taxon>Penicillium</taxon>
    </lineage>
</organism>
<protein>
    <recommendedName>
        <fullName evidence="3">Serine/threonine-protein kinase ATG1</fullName>
        <ecNumber evidence="2">2.7.11.1</ecNumber>
    </recommendedName>
    <alternativeName>
        <fullName evidence="11">Autophagy-related protein 1</fullName>
    </alternativeName>
    <alternativeName>
        <fullName evidence="4">Serine/threonine-protein kinase atg1</fullName>
    </alternativeName>
</protein>
<dbReference type="InterPro" id="IPR008271">
    <property type="entry name" value="Ser/Thr_kinase_AS"/>
</dbReference>
<keyword evidence="8" id="KW-0418">Kinase</keyword>
<dbReference type="InterPro" id="IPR000719">
    <property type="entry name" value="Prot_kinase_dom"/>
</dbReference>
<evidence type="ECO:0000256" key="5">
    <source>
        <dbReference type="ARBA" id="ARBA00022527"/>
    </source>
</evidence>
<dbReference type="Pfam" id="PF00069">
    <property type="entry name" value="Pkinase"/>
    <property type="match status" value="1"/>
</dbReference>
<dbReference type="CDD" id="cd14014">
    <property type="entry name" value="STKc_PknB_like"/>
    <property type="match status" value="1"/>
</dbReference>
<evidence type="ECO:0000256" key="8">
    <source>
        <dbReference type="ARBA" id="ARBA00022777"/>
    </source>
</evidence>
<evidence type="ECO:0000256" key="11">
    <source>
        <dbReference type="ARBA" id="ARBA00030237"/>
    </source>
</evidence>
<dbReference type="SMART" id="SM00220">
    <property type="entry name" value="S_TKc"/>
    <property type="match status" value="1"/>
</dbReference>
<keyword evidence="7" id="KW-0547">Nucleotide-binding</keyword>
<sequence length="538" mass="60091">MSQVSDFIKDSKLHTKFESELITHTFLESTTIAGRRGRRRERNEVWKRKRHLGIGIFGTVWLEECVSEGKLRAVKEVRKSAPSLESIDFNRELEAIARFSQQKYDGCFVKSSGWFENTKSLFIAMEYLPLGDLGNYMTQLFRENETQQIAFQLLEGLDFMHSNGFVHRDLKPQNIFVLSIGPDWWVKIGDFGISKRVMEGFMGLQTFNEMPAFTAPEIYKNIWEPSEEIRILGSELNPKVDIWALGVVAYNMLTGKLPFSGKVDLLDYYKGNANLPFDSSRSPVSSEATSFLVDLIAAQPSDRPTAKDALDYAWLVPMLQDSEFDRTDQSIPTTQDTPEVASQSHVCPGSRDSMIPGKVDLGNNLPRTIPKLQMTQHMSISPASLGLDGDTYKELVNTLNNARLATPTPSPTAASTSINHGHPASDTESIARSNNSGSQSSESKLDTQPQHLFSSKSPSDVLPPYARRRSDAAPIPISELSYPTPEPESPASRSSSTSNKHSPVRFSKIRHASREIMPKRSCRSREVLPTSPVSPDTR</sequence>
<keyword evidence="17" id="KW-1185">Reference proteome</keyword>
<feature type="compositionally biased region" description="Basic and acidic residues" evidence="14">
    <location>
        <begin position="512"/>
        <end position="526"/>
    </location>
</feature>
<evidence type="ECO:0000256" key="7">
    <source>
        <dbReference type="ARBA" id="ARBA00022741"/>
    </source>
</evidence>
<feature type="compositionally biased region" description="Polar residues" evidence="14">
    <location>
        <begin position="446"/>
        <end position="458"/>
    </location>
</feature>
<accession>A0AAD6N2A0</accession>
<dbReference type="GO" id="GO:0010506">
    <property type="term" value="P:regulation of autophagy"/>
    <property type="evidence" value="ECO:0007669"/>
    <property type="project" value="InterPro"/>
</dbReference>
<feature type="compositionally biased region" description="Low complexity" evidence="14">
    <location>
        <begin position="405"/>
        <end position="417"/>
    </location>
</feature>
<evidence type="ECO:0000256" key="2">
    <source>
        <dbReference type="ARBA" id="ARBA00012513"/>
    </source>
</evidence>
<feature type="region of interest" description="Disordered" evidence="14">
    <location>
        <begin position="327"/>
        <end position="359"/>
    </location>
</feature>
<feature type="region of interest" description="Disordered" evidence="14">
    <location>
        <begin position="403"/>
        <end position="538"/>
    </location>
</feature>
<comment type="subcellular location">
    <subcellularLocation>
        <location evidence="1">Preautophagosomal structure membrane</location>
        <topology evidence="1">Peripheral membrane protein</topology>
    </subcellularLocation>
</comment>
<evidence type="ECO:0000256" key="1">
    <source>
        <dbReference type="ARBA" id="ARBA00004623"/>
    </source>
</evidence>
<dbReference type="GO" id="GO:0004674">
    <property type="term" value="F:protein serine/threonine kinase activity"/>
    <property type="evidence" value="ECO:0007669"/>
    <property type="project" value="UniProtKB-KW"/>
</dbReference>
<dbReference type="InterPro" id="IPR011009">
    <property type="entry name" value="Kinase-like_dom_sf"/>
</dbReference>
<keyword evidence="6" id="KW-0808">Transferase</keyword>
<evidence type="ECO:0000259" key="15">
    <source>
        <dbReference type="PROSITE" id="PS50011"/>
    </source>
</evidence>
<dbReference type="GO" id="GO:0034045">
    <property type="term" value="C:phagophore assembly site membrane"/>
    <property type="evidence" value="ECO:0007669"/>
    <property type="project" value="UniProtKB-SubCell"/>
</dbReference>
<evidence type="ECO:0000256" key="3">
    <source>
        <dbReference type="ARBA" id="ARBA00018572"/>
    </source>
</evidence>
<dbReference type="AlphaFoldDB" id="A0AAD6N2A0"/>
<keyword evidence="9" id="KW-0067">ATP-binding</keyword>
<feature type="compositionally biased region" description="Low complexity" evidence="14">
    <location>
        <begin position="489"/>
        <end position="498"/>
    </location>
</feature>
<evidence type="ECO:0000256" key="4">
    <source>
        <dbReference type="ARBA" id="ARBA00019599"/>
    </source>
</evidence>
<comment type="catalytic activity">
    <reaction evidence="12">
        <text>L-threonyl-[protein] + ATP = O-phospho-L-threonyl-[protein] + ADP + H(+)</text>
        <dbReference type="Rhea" id="RHEA:46608"/>
        <dbReference type="Rhea" id="RHEA-COMP:11060"/>
        <dbReference type="Rhea" id="RHEA-COMP:11605"/>
        <dbReference type="ChEBI" id="CHEBI:15378"/>
        <dbReference type="ChEBI" id="CHEBI:30013"/>
        <dbReference type="ChEBI" id="CHEBI:30616"/>
        <dbReference type="ChEBI" id="CHEBI:61977"/>
        <dbReference type="ChEBI" id="CHEBI:456216"/>
        <dbReference type="EC" id="2.7.11.1"/>
    </reaction>
</comment>
<dbReference type="PROSITE" id="PS50011">
    <property type="entry name" value="PROTEIN_KINASE_DOM"/>
    <property type="match status" value="1"/>
</dbReference>
<dbReference type="PANTHER" id="PTHR24348:SF22">
    <property type="entry name" value="NON-SPECIFIC SERINE_THREONINE PROTEIN KINASE"/>
    <property type="match status" value="1"/>
</dbReference>
<dbReference type="PROSITE" id="PS00108">
    <property type="entry name" value="PROTEIN_KINASE_ST"/>
    <property type="match status" value="1"/>
</dbReference>
<evidence type="ECO:0000256" key="6">
    <source>
        <dbReference type="ARBA" id="ARBA00022679"/>
    </source>
</evidence>
<keyword evidence="10" id="KW-0072">Autophagy</keyword>
<comment type="caution">
    <text evidence="16">The sequence shown here is derived from an EMBL/GenBank/DDBJ whole genome shotgun (WGS) entry which is preliminary data.</text>
</comment>
<comment type="catalytic activity">
    <reaction evidence="13">
        <text>L-seryl-[protein] + ATP = O-phospho-L-seryl-[protein] + ADP + H(+)</text>
        <dbReference type="Rhea" id="RHEA:17989"/>
        <dbReference type="Rhea" id="RHEA-COMP:9863"/>
        <dbReference type="Rhea" id="RHEA-COMP:11604"/>
        <dbReference type="ChEBI" id="CHEBI:15378"/>
        <dbReference type="ChEBI" id="CHEBI:29999"/>
        <dbReference type="ChEBI" id="CHEBI:30616"/>
        <dbReference type="ChEBI" id="CHEBI:83421"/>
        <dbReference type="ChEBI" id="CHEBI:456216"/>
        <dbReference type="EC" id="2.7.11.1"/>
    </reaction>
</comment>
<dbReference type="PANTHER" id="PTHR24348">
    <property type="entry name" value="SERINE/THREONINE-PROTEIN KINASE UNC-51-RELATED"/>
    <property type="match status" value="1"/>
</dbReference>
<dbReference type="Gene3D" id="1.10.510.10">
    <property type="entry name" value="Transferase(Phosphotransferase) domain 1"/>
    <property type="match status" value="1"/>
</dbReference>
<evidence type="ECO:0000256" key="10">
    <source>
        <dbReference type="ARBA" id="ARBA00023006"/>
    </source>
</evidence>
<dbReference type="Proteomes" id="UP001219568">
    <property type="component" value="Unassembled WGS sequence"/>
</dbReference>
<evidence type="ECO:0000313" key="17">
    <source>
        <dbReference type="Proteomes" id="UP001219568"/>
    </source>
</evidence>
<evidence type="ECO:0000313" key="16">
    <source>
        <dbReference type="EMBL" id="KAJ6022961.1"/>
    </source>
</evidence>